<evidence type="ECO:0000259" key="16">
    <source>
        <dbReference type="Pfam" id="PF07715"/>
    </source>
</evidence>
<evidence type="ECO:0000256" key="11">
    <source>
        <dbReference type="ARBA" id="ARBA00023237"/>
    </source>
</evidence>
<evidence type="ECO:0000313" key="17">
    <source>
        <dbReference type="EMBL" id="PQM26177.1"/>
    </source>
</evidence>
<evidence type="ECO:0000259" key="15">
    <source>
        <dbReference type="Pfam" id="PF00593"/>
    </source>
</evidence>
<dbReference type="GO" id="GO:0009279">
    <property type="term" value="C:cell outer membrane"/>
    <property type="evidence" value="ECO:0007669"/>
    <property type="project" value="UniProtKB-SubCell"/>
</dbReference>
<evidence type="ECO:0000256" key="2">
    <source>
        <dbReference type="ARBA" id="ARBA00022448"/>
    </source>
</evidence>
<organism evidence="17 18">
    <name type="scientific">Sphingopyxis lindanitolerans</name>
    <dbReference type="NCBI Taxonomy" id="2054227"/>
    <lineage>
        <taxon>Bacteria</taxon>
        <taxon>Pseudomonadati</taxon>
        <taxon>Pseudomonadota</taxon>
        <taxon>Alphaproteobacteria</taxon>
        <taxon>Sphingomonadales</taxon>
        <taxon>Sphingomonadaceae</taxon>
        <taxon>Sphingopyxis</taxon>
    </lineage>
</organism>
<dbReference type="Gene3D" id="2.170.130.10">
    <property type="entry name" value="TonB-dependent receptor, plug domain"/>
    <property type="match status" value="1"/>
</dbReference>
<feature type="domain" description="TonB-dependent receptor-like beta-barrel" evidence="15">
    <location>
        <begin position="290"/>
        <end position="800"/>
    </location>
</feature>
<dbReference type="InterPro" id="IPR036942">
    <property type="entry name" value="Beta-barrel_TonB_sf"/>
</dbReference>
<dbReference type="Pfam" id="PF00593">
    <property type="entry name" value="TonB_dep_Rec_b-barrel"/>
    <property type="match status" value="1"/>
</dbReference>
<dbReference type="PANTHER" id="PTHR32552:SF89">
    <property type="entry name" value="CATECHOLATE SIDEROPHORE RECEPTOR FIU"/>
    <property type="match status" value="1"/>
</dbReference>
<dbReference type="OrthoDB" id="593427at2"/>
<proteinExistence type="inferred from homology"/>
<keyword evidence="3 12" id="KW-1134">Transmembrane beta strand</keyword>
<dbReference type="InterPro" id="IPR012910">
    <property type="entry name" value="Plug_dom"/>
</dbReference>
<evidence type="ECO:0000256" key="7">
    <source>
        <dbReference type="ARBA" id="ARBA00023004"/>
    </source>
</evidence>
<keyword evidence="5 12" id="KW-0812">Transmembrane</keyword>
<evidence type="ECO:0000256" key="10">
    <source>
        <dbReference type="ARBA" id="ARBA00023136"/>
    </source>
</evidence>
<dbReference type="Proteomes" id="UP000238954">
    <property type="component" value="Chromosome"/>
</dbReference>
<keyword evidence="11 12" id="KW-0998">Cell outer membrane</keyword>
<evidence type="ECO:0000313" key="18">
    <source>
        <dbReference type="Proteomes" id="UP000238954"/>
    </source>
</evidence>
<protein>
    <submittedName>
        <fullName evidence="17">TonB-dependent receptor</fullName>
    </submittedName>
</protein>
<dbReference type="RefSeq" id="WP_105999556.1">
    <property type="nucleotide sequence ID" value="NZ_CM009578.1"/>
</dbReference>
<keyword evidence="10 12" id="KW-0472">Membrane</keyword>
<evidence type="ECO:0000256" key="1">
    <source>
        <dbReference type="ARBA" id="ARBA00004571"/>
    </source>
</evidence>
<evidence type="ECO:0000256" key="5">
    <source>
        <dbReference type="ARBA" id="ARBA00022692"/>
    </source>
</evidence>
<feature type="chain" id="PRO_5015629489" evidence="14">
    <location>
        <begin position="26"/>
        <end position="838"/>
    </location>
</feature>
<evidence type="ECO:0000256" key="4">
    <source>
        <dbReference type="ARBA" id="ARBA00022496"/>
    </source>
</evidence>
<dbReference type="PROSITE" id="PS52016">
    <property type="entry name" value="TONB_DEPENDENT_REC_3"/>
    <property type="match status" value="1"/>
</dbReference>
<keyword evidence="9 13" id="KW-0798">TonB box</keyword>
<feature type="signal peptide" evidence="14">
    <location>
        <begin position="1"/>
        <end position="25"/>
    </location>
</feature>
<keyword evidence="2 12" id="KW-0813">Transport</keyword>
<keyword evidence="8" id="KW-0406">Ion transport</keyword>
<dbReference type="Gene3D" id="2.40.170.20">
    <property type="entry name" value="TonB-dependent receptor, beta-barrel domain"/>
    <property type="match status" value="1"/>
</dbReference>
<comment type="caution">
    <text evidence="17">The sequence shown here is derived from an EMBL/GenBank/DDBJ whole genome shotgun (WGS) entry which is preliminary data.</text>
</comment>
<comment type="similarity">
    <text evidence="12 13">Belongs to the TonB-dependent receptor family.</text>
</comment>
<keyword evidence="4" id="KW-0410">Iron transport</keyword>
<sequence>MKFRHTLAASAALIPVALLSTPAFAQSTGSVDFENDIVVTGSRATDVAGIQSPDTSKAKSVLGQEVIAHQNPGQTILDTINLVPGVVFTNNDAYGSSGGQLSIRGFSEDRISLTFDGVPLNDSGNYAIYSNQQLDPELIEQVNVNLGTTDVDSPTAAATGSTVNYRTIVPTEDFGVKVSGSAGEFKFFRVFGLINTGEFTPFGTRAFLSASSASNDNPFNNYGRVRKKQFNARLYQPIGADGDFVSVAGHYNINRNNFFGSVPLRLDPNRDVGSGSGDRFPLNNDEREYDINYPCTVSQTATPGDDDLTNGCGTEFDRRYNPSNTGNIRGASRFTLTDGIVLTVDPSYQYVKANGGGTVNARERLNNGLSGYIGGRPYFGMDLNGDGDLLDEVSMLAPSQTRTDRYGVIANLRWDINEAHTVRVGFTYDRARHRQTGQVGLLQFNGEPFDVFPMDDPQSDVTGAVLQKRDRLSYAILSQVSGEYRGEFIDGALVATIGIRAPFFKRDLNNYCFTTSDTGFVDCFGKGDPRNTVYAAANPTVQGPQQRVLKYDDVLPNVGLLFKPNNRMSIFANYSKGLQVPGTDALYNAFFFAPNTPSARPEPETTDNFDLGVRYRTSQIQAQVSGWFTKYDNRLASAYDPETDRNLYRNLGRVDKYGIDGSIAWQPMRELSLYVFGSYLKSKIKDDVQSGECKVVGPDCAAIGDPIFTLTAGKREAGAPAYTYGASARGTLGPVELGLTAKHTGGRYLYDTNTPVIFGGTEVYPAKTNGYWLVNLDARLGLEFLGLNDQTYFQVNVYNLFDKLYVGRYTSSLTQGSSAPNAQIGAPRTISGTLTVGF</sequence>
<gene>
    <name evidence="17" type="ORF">CVO77_13960</name>
</gene>
<evidence type="ECO:0000256" key="14">
    <source>
        <dbReference type="SAM" id="SignalP"/>
    </source>
</evidence>
<feature type="domain" description="TonB-dependent receptor plug" evidence="16">
    <location>
        <begin position="54"/>
        <end position="160"/>
    </location>
</feature>
<dbReference type="GO" id="GO:0015344">
    <property type="term" value="F:siderophore uptake transmembrane transporter activity"/>
    <property type="evidence" value="ECO:0007669"/>
    <property type="project" value="TreeGrafter"/>
</dbReference>
<dbReference type="PANTHER" id="PTHR32552">
    <property type="entry name" value="FERRICHROME IRON RECEPTOR-RELATED"/>
    <property type="match status" value="1"/>
</dbReference>
<evidence type="ECO:0000256" key="8">
    <source>
        <dbReference type="ARBA" id="ARBA00023065"/>
    </source>
</evidence>
<evidence type="ECO:0000256" key="13">
    <source>
        <dbReference type="RuleBase" id="RU003357"/>
    </source>
</evidence>
<dbReference type="InterPro" id="IPR037066">
    <property type="entry name" value="Plug_dom_sf"/>
</dbReference>
<evidence type="ECO:0000256" key="9">
    <source>
        <dbReference type="ARBA" id="ARBA00023077"/>
    </source>
</evidence>
<dbReference type="AlphaFoldDB" id="A0A2S8B1G0"/>
<keyword evidence="18" id="KW-1185">Reference proteome</keyword>
<comment type="subcellular location">
    <subcellularLocation>
        <location evidence="1 12">Cell outer membrane</location>
        <topology evidence="1 12">Multi-pass membrane protein</topology>
    </subcellularLocation>
</comment>
<evidence type="ECO:0000256" key="12">
    <source>
        <dbReference type="PROSITE-ProRule" id="PRU01360"/>
    </source>
</evidence>
<keyword evidence="6 14" id="KW-0732">Signal</keyword>
<dbReference type="SUPFAM" id="SSF56935">
    <property type="entry name" value="Porins"/>
    <property type="match status" value="1"/>
</dbReference>
<reference evidence="18" key="1">
    <citation type="submission" date="2017-11" db="EMBL/GenBank/DDBJ databases">
        <title>The complete genome sequence of Sphingopyxis pomeranensis sp. nov. strain WS5A3p.</title>
        <authorList>
            <person name="Kaminski M.A."/>
        </authorList>
    </citation>
    <scope>NUCLEOTIDE SEQUENCE [LARGE SCALE GENOMIC DNA]</scope>
    <source>
        <strain evidence="18">WS5A3p</strain>
    </source>
</reference>
<dbReference type="InterPro" id="IPR039426">
    <property type="entry name" value="TonB-dep_rcpt-like"/>
</dbReference>
<evidence type="ECO:0000256" key="3">
    <source>
        <dbReference type="ARBA" id="ARBA00022452"/>
    </source>
</evidence>
<dbReference type="InterPro" id="IPR000531">
    <property type="entry name" value="Beta-barrel_TonB"/>
</dbReference>
<dbReference type="Pfam" id="PF07715">
    <property type="entry name" value="Plug"/>
    <property type="match status" value="1"/>
</dbReference>
<name>A0A2S8B1G0_9SPHN</name>
<dbReference type="EMBL" id="PHFW01000003">
    <property type="protein sequence ID" value="PQM26177.1"/>
    <property type="molecule type" value="Genomic_DNA"/>
</dbReference>
<accession>A0A2S8B1G0</accession>
<keyword evidence="7" id="KW-0408">Iron</keyword>
<evidence type="ECO:0000256" key="6">
    <source>
        <dbReference type="ARBA" id="ARBA00022729"/>
    </source>
</evidence>
<keyword evidence="17" id="KW-0675">Receptor</keyword>